<dbReference type="STRING" id="927083.DB32_001300"/>
<evidence type="ECO:0000313" key="3">
    <source>
        <dbReference type="Proteomes" id="UP000034883"/>
    </source>
</evidence>
<accession>A0A0F6YGX1</accession>
<dbReference type="AlphaFoldDB" id="A0A0F6YGX1"/>
<keyword evidence="3" id="KW-1185">Reference proteome</keyword>
<evidence type="ECO:0000256" key="1">
    <source>
        <dbReference type="SAM" id="MobiDB-lite"/>
    </source>
</evidence>
<name>A0A0F6YGX1_9BACT</name>
<reference evidence="2 3" key="1">
    <citation type="submission" date="2015-03" db="EMBL/GenBank/DDBJ databases">
        <title>Genome assembly of Sandaracinus amylolyticus DSM 53668.</title>
        <authorList>
            <person name="Sharma G."/>
            <person name="Subramanian S."/>
        </authorList>
    </citation>
    <scope>NUCLEOTIDE SEQUENCE [LARGE SCALE GENOMIC DNA]</scope>
    <source>
        <strain evidence="2 3">DSM 53668</strain>
    </source>
</reference>
<dbReference type="KEGG" id="samy:DB32_001300"/>
<evidence type="ECO:0000313" key="2">
    <source>
        <dbReference type="EMBL" id="AKF04151.1"/>
    </source>
</evidence>
<protein>
    <submittedName>
        <fullName evidence="2">Uncharacterized protein</fullName>
    </submittedName>
</protein>
<dbReference type="EMBL" id="CP011125">
    <property type="protein sequence ID" value="AKF04151.1"/>
    <property type="molecule type" value="Genomic_DNA"/>
</dbReference>
<feature type="region of interest" description="Disordered" evidence="1">
    <location>
        <begin position="1"/>
        <end position="23"/>
    </location>
</feature>
<proteinExistence type="predicted"/>
<organism evidence="2 3">
    <name type="scientific">Sandaracinus amylolyticus</name>
    <dbReference type="NCBI Taxonomy" id="927083"/>
    <lineage>
        <taxon>Bacteria</taxon>
        <taxon>Pseudomonadati</taxon>
        <taxon>Myxococcota</taxon>
        <taxon>Polyangia</taxon>
        <taxon>Polyangiales</taxon>
        <taxon>Sandaracinaceae</taxon>
        <taxon>Sandaracinus</taxon>
    </lineage>
</organism>
<sequence>MRAKPLEIRDPARHTERSVRRGAERAPFRLRVVGRASYTPAHERRRPGLARARASS</sequence>
<gene>
    <name evidence="2" type="ORF">DB32_001300</name>
</gene>
<dbReference type="Proteomes" id="UP000034883">
    <property type="component" value="Chromosome"/>
</dbReference>
<feature type="region of interest" description="Disordered" evidence="1">
    <location>
        <begin position="36"/>
        <end position="56"/>
    </location>
</feature>